<name>A0A3A3Z5V9_9ACTN</name>
<dbReference type="AlphaFoldDB" id="A0A3A3Z5V9"/>
<feature type="compositionally biased region" description="Low complexity" evidence="1">
    <location>
        <begin position="24"/>
        <end position="49"/>
    </location>
</feature>
<dbReference type="InterPro" id="IPR021391">
    <property type="entry name" value="DUF3027"/>
</dbReference>
<evidence type="ECO:0000313" key="3">
    <source>
        <dbReference type="Proteomes" id="UP000265614"/>
    </source>
</evidence>
<feature type="compositionally biased region" description="Low complexity" evidence="1">
    <location>
        <begin position="56"/>
        <end position="83"/>
    </location>
</feature>
<comment type="caution">
    <text evidence="2">The sequence shown here is derived from an EMBL/GenBank/DDBJ whole genome shotgun (WGS) entry which is preliminary data.</text>
</comment>
<proteinExistence type="predicted"/>
<dbReference type="EMBL" id="QZEZ01000001">
    <property type="protein sequence ID" value="RJK98363.1"/>
    <property type="molecule type" value="Genomic_DNA"/>
</dbReference>
<gene>
    <name evidence="2" type="ORF">D5H78_02075</name>
</gene>
<reference evidence="2 3" key="1">
    <citation type="submission" date="2018-09" db="EMBL/GenBank/DDBJ databases">
        <title>YIM 75000 draft genome.</title>
        <authorList>
            <person name="Tang S."/>
            <person name="Feng Y."/>
        </authorList>
    </citation>
    <scope>NUCLEOTIDE SEQUENCE [LARGE SCALE GENOMIC DNA]</scope>
    <source>
        <strain evidence="2 3">YIM 75000</strain>
    </source>
</reference>
<organism evidence="2 3">
    <name type="scientific">Vallicoccus soli</name>
    <dbReference type="NCBI Taxonomy" id="2339232"/>
    <lineage>
        <taxon>Bacteria</taxon>
        <taxon>Bacillati</taxon>
        <taxon>Actinomycetota</taxon>
        <taxon>Actinomycetes</taxon>
        <taxon>Motilibacterales</taxon>
        <taxon>Vallicoccaceae</taxon>
        <taxon>Vallicoccus</taxon>
    </lineage>
</organism>
<dbReference type="OrthoDB" id="3210158at2"/>
<protein>
    <submittedName>
        <fullName evidence="2">DUF3027 domain-containing protein</fullName>
    </submittedName>
</protein>
<feature type="region of interest" description="Disordered" evidence="1">
    <location>
        <begin position="18"/>
        <end position="153"/>
    </location>
</feature>
<accession>A0A3A3Z5V9</accession>
<evidence type="ECO:0000313" key="2">
    <source>
        <dbReference type="EMBL" id="RJK98363.1"/>
    </source>
</evidence>
<evidence type="ECO:0000256" key="1">
    <source>
        <dbReference type="SAM" id="MobiDB-lite"/>
    </source>
</evidence>
<dbReference type="Pfam" id="PF11228">
    <property type="entry name" value="DUF3027"/>
    <property type="match status" value="1"/>
</dbReference>
<sequence length="425" mass="43746">MSRPRPVAPAPCACVARRTRRAPARAPRAVAPAARAPWRPAVRSARPAAWAPPPGARCAPGRRAPSSARGPPAVVPSCAAPSSTRPSCRGGPTAGRGPCASVRVRAAPDGRRAGAAAEPVARGGPGVRRSVTVPPSATQDAPTAPKRARRRAPVLDQQCADAVDLARAAAEELAAPDPVGEHLGVVAEGDRIVTHRFACTSRAYVGWYWAVTVARASRSRVVTVDEAVLLPGEGAVRAPEWLPWSERLRPGDLGVGDLLPTAADDPRLVPGWGEALAPGLEEAGEDDALDRALGWQLGLGRARVLSQVGRDDAADRWYAGDRGPDAPIAKAAPGQCSTCGFLVPLTGVLRRAFGVCANEYSPADGGVVAVDHGCGAHSEAEVLPPAPAAAPVVDELGYDEVDARPAPHEPGSVDDASPGEDLGHS</sequence>
<keyword evidence="3" id="KW-1185">Reference proteome</keyword>
<dbReference type="Proteomes" id="UP000265614">
    <property type="component" value="Unassembled WGS sequence"/>
</dbReference>
<feature type="region of interest" description="Disordered" evidence="1">
    <location>
        <begin position="385"/>
        <end position="425"/>
    </location>
</feature>